<dbReference type="PANTHER" id="PTHR33074">
    <property type="entry name" value="EXPRESSED PROTEIN-RELATED"/>
    <property type="match status" value="1"/>
</dbReference>
<accession>A0A5J9WIA6</accession>
<organism evidence="3 4">
    <name type="scientific">Eragrostis curvula</name>
    <name type="common">weeping love grass</name>
    <dbReference type="NCBI Taxonomy" id="38414"/>
    <lineage>
        <taxon>Eukaryota</taxon>
        <taxon>Viridiplantae</taxon>
        <taxon>Streptophyta</taxon>
        <taxon>Embryophyta</taxon>
        <taxon>Tracheophyta</taxon>
        <taxon>Spermatophyta</taxon>
        <taxon>Magnoliopsida</taxon>
        <taxon>Liliopsida</taxon>
        <taxon>Poales</taxon>
        <taxon>Poaceae</taxon>
        <taxon>PACMAD clade</taxon>
        <taxon>Chloridoideae</taxon>
        <taxon>Eragrostideae</taxon>
        <taxon>Eragrostidinae</taxon>
        <taxon>Eragrostis</taxon>
    </lineage>
</organism>
<name>A0A5J9WIA6_9POAL</name>
<dbReference type="OrthoDB" id="10577567at2759"/>
<sequence length="503" mass="55999">MAERKAKAERLKAERRRLEAEAARIADALRQLDAEEEAEDEEDQDGRPDADADTTRLHPGSWGMLDSVIRDSAGGGTFVYASSSAAGDFVGISLCLLRPPATSHIHYCRTPSPNTSPSSSSDVSGPMVYYGSALATHHNMILLSFIIYTRPRNTRCEELFVYKASPNFSEESVVNLQASSLPMLVSVPSCGHTDVHQNMGILCQAGDHGEFVVAHLVVTPTEKGPTPKTDCPVTAELCCTVMDGHELKCHSTKPLQIHYHHGEGENLYWWHTDAVVPIDDKTICWVDYLRGILVCSDVLSPDPVLIYVQLPVDPYKDRENREMGTRGVLSSYRNVCLAQGGDVKFVDLSSFTFWFFGKPAKQLSISPYSAINTWTLSREKLLSMIKQRKAKSFVWVKDGALEDDEFIALTKSRSIPHADLEFPLVDIENPQIIYFMLGQSCCDDNESYLIAINMSTKRIDTSVRYNFGTSEGSYSATGPNCKPLYSCNVFYNAPFLCFDFSKY</sequence>
<evidence type="ECO:0000256" key="1">
    <source>
        <dbReference type="SAM" id="MobiDB-lite"/>
    </source>
</evidence>
<dbReference type="Gramene" id="TVU47090">
    <property type="protein sequence ID" value="TVU47090"/>
    <property type="gene ID" value="EJB05_06670"/>
</dbReference>
<evidence type="ECO:0000313" key="3">
    <source>
        <dbReference type="EMBL" id="TVU47090.1"/>
    </source>
</evidence>
<evidence type="ECO:0000259" key="2">
    <source>
        <dbReference type="Pfam" id="PF07762"/>
    </source>
</evidence>
<feature type="compositionally biased region" description="Acidic residues" evidence="1">
    <location>
        <begin position="34"/>
        <end position="44"/>
    </location>
</feature>
<reference evidence="3 4" key="1">
    <citation type="journal article" date="2019" name="Sci. Rep.">
        <title>A high-quality genome of Eragrostis curvula grass provides insights into Poaceae evolution and supports new strategies to enhance forage quality.</title>
        <authorList>
            <person name="Carballo J."/>
            <person name="Santos B.A.C.M."/>
            <person name="Zappacosta D."/>
            <person name="Garbus I."/>
            <person name="Selva J.P."/>
            <person name="Gallo C.A."/>
            <person name="Diaz A."/>
            <person name="Albertini E."/>
            <person name="Caccamo M."/>
            <person name="Echenique V."/>
        </authorList>
    </citation>
    <scope>NUCLEOTIDE SEQUENCE [LARGE SCALE GENOMIC DNA]</scope>
    <source>
        <strain evidence="4">cv. Victoria</strain>
        <tissue evidence="3">Leaf</tissue>
    </source>
</reference>
<gene>
    <name evidence="3" type="ORF">EJB05_06670</name>
</gene>
<protein>
    <recommendedName>
        <fullName evidence="2">DUF1618 domain-containing protein</fullName>
    </recommendedName>
</protein>
<dbReference type="InterPro" id="IPR011676">
    <property type="entry name" value="DUF1618"/>
</dbReference>
<feature type="region of interest" description="Disordered" evidence="1">
    <location>
        <begin position="28"/>
        <end position="58"/>
    </location>
</feature>
<evidence type="ECO:0000313" key="4">
    <source>
        <dbReference type="Proteomes" id="UP000324897"/>
    </source>
</evidence>
<keyword evidence="4" id="KW-1185">Reference proteome</keyword>
<dbReference type="EMBL" id="RWGY01000004">
    <property type="protein sequence ID" value="TVU47090.1"/>
    <property type="molecule type" value="Genomic_DNA"/>
</dbReference>
<dbReference type="AlphaFoldDB" id="A0A5J9WIA6"/>
<feature type="compositionally biased region" description="Basic and acidic residues" evidence="1">
    <location>
        <begin position="45"/>
        <end position="56"/>
    </location>
</feature>
<feature type="domain" description="DUF1618" evidence="2">
    <location>
        <begin position="285"/>
        <end position="434"/>
    </location>
</feature>
<comment type="caution">
    <text evidence="3">The sequence shown here is derived from an EMBL/GenBank/DDBJ whole genome shotgun (WGS) entry which is preliminary data.</text>
</comment>
<dbReference type="PANTHER" id="PTHR33074:SF109">
    <property type="entry name" value="OS01G0601950 PROTEIN"/>
    <property type="match status" value="1"/>
</dbReference>
<dbReference type="Proteomes" id="UP000324897">
    <property type="component" value="Chromosome 5"/>
</dbReference>
<feature type="non-terminal residue" evidence="3">
    <location>
        <position position="1"/>
    </location>
</feature>
<proteinExistence type="predicted"/>
<dbReference type="Pfam" id="PF07762">
    <property type="entry name" value="DUF1618"/>
    <property type="match status" value="1"/>
</dbReference>